<proteinExistence type="predicted"/>
<evidence type="ECO:0000313" key="6">
    <source>
        <dbReference type="Proteomes" id="UP001595526"/>
    </source>
</evidence>
<keyword evidence="2" id="KW-0238">DNA-binding</keyword>
<comment type="caution">
    <text evidence="5">The sequence shown here is derived from an EMBL/GenBank/DDBJ whole genome shotgun (WGS) entry which is preliminary data.</text>
</comment>
<keyword evidence="6" id="KW-1185">Reference proteome</keyword>
<dbReference type="InterPro" id="IPR009057">
    <property type="entry name" value="Homeodomain-like_sf"/>
</dbReference>
<evidence type="ECO:0000256" key="3">
    <source>
        <dbReference type="ARBA" id="ARBA00023163"/>
    </source>
</evidence>
<organism evidence="5 6">
    <name type="scientific">Parapedobacter deserti</name>
    <dbReference type="NCBI Taxonomy" id="1912957"/>
    <lineage>
        <taxon>Bacteria</taxon>
        <taxon>Pseudomonadati</taxon>
        <taxon>Bacteroidota</taxon>
        <taxon>Sphingobacteriia</taxon>
        <taxon>Sphingobacteriales</taxon>
        <taxon>Sphingobacteriaceae</taxon>
        <taxon>Parapedobacter</taxon>
    </lineage>
</organism>
<evidence type="ECO:0000313" key="5">
    <source>
        <dbReference type="EMBL" id="MFC3199645.1"/>
    </source>
</evidence>
<dbReference type="SUPFAM" id="SSF46689">
    <property type="entry name" value="Homeodomain-like"/>
    <property type="match status" value="2"/>
</dbReference>
<evidence type="ECO:0000256" key="1">
    <source>
        <dbReference type="ARBA" id="ARBA00023015"/>
    </source>
</evidence>
<dbReference type="EMBL" id="JBHRTA010000058">
    <property type="protein sequence ID" value="MFC3199645.1"/>
    <property type="molecule type" value="Genomic_DNA"/>
</dbReference>
<keyword evidence="1" id="KW-0805">Transcription regulation</keyword>
<keyword evidence="3" id="KW-0804">Transcription</keyword>
<dbReference type="Proteomes" id="UP001595526">
    <property type="component" value="Unassembled WGS sequence"/>
</dbReference>
<dbReference type="RefSeq" id="WP_379025468.1">
    <property type="nucleotide sequence ID" value="NZ_JBHRTA010000058.1"/>
</dbReference>
<accession>A0ABV7JRM2</accession>
<name>A0ABV7JRM2_9SPHI</name>
<dbReference type="Gene3D" id="1.10.10.60">
    <property type="entry name" value="Homeodomain-like"/>
    <property type="match status" value="2"/>
</dbReference>
<feature type="domain" description="HTH araC/xylS-type" evidence="4">
    <location>
        <begin position="197"/>
        <end position="295"/>
    </location>
</feature>
<evidence type="ECO:0000259" key="4">
    <source>
        <dbReference type="PROSITE" id="PS01124"/>
    </source>
</evidence>
<dbReference type="InterPro" id="IPR018062">
    <property type="entry name" value="HTH_AraC-typ_CS"/>
</dbReference>
<dbReference type="Pfam" id="PF12833">
    <property type="entry name" value="HTH_18"/>
    <property type="match status" value="1"/>
</dbReference>
<dbReference type="PANTHER" id="PTHR43280:SF27">
    <property type="entry name" value="TRANSCRIPTIONAL REGULATOR MTLR"/>
    <property type="match status" value="1"/>
</dbReference>
<sequence>METKLTKHFQPVYRNLEWGMSSAVNVKIDSGKNLMETFHYHPQLELISLRNCKGNVIVGTKVWSLEHDEILLIGKNTPHGFFYRHEMDSQDGQQAPHAVVVQFDEYFMGRDFFAIPESHSIKRLLAAAQNGLLISKGKREHVANLMECMLDKHGFNKLLTLLEILSLVQEHEDNYEVMRETDRFADKVPVNDDMRLREVWDYTAKHYHQSVRIDEVASRINLTKESFCRFFKVKTSMTYMEYLFSYRIDKAKAMIMENRLSIKEVGYACGFLSLSNFYYQFKKIMRCSPLAYQNELFAKLRE</sequence>
<dbReference type="PROSITE" id="PS00041">
    <property type="entry name" value="HTH_ARAC_FAMILY_1"/>
    <property type="match status" value="1"/>
</dbReference>
<gene>
    <name evidence="5" type="ORF">ACFOET_18655</name>
</gene>
<reference evidence="6" key="1">
    <citation type="journal article" date="2019" name="Int. J. Syst. Evol. Microbiol.">
        <title>The Global Catalogue of Microorganisms (GCM) 10K type strain sequencing project: providing services to taxonomists for standard genome sequencing and annotation.</title>
        <authorList>
            <consortium name="The Broad Institute Genomics Platform"/>
            <consortium name="The Broad Institute Genome Sequencing Center for Infectious Disease"/>
            <person name="Wu L."/>
            <person name="Ma J."/>
        </authorList>
    </citation>
    <scope>NUCLEOTIDE SEQUENCE [LARGE SCALE GENOMIC DNA]</scope>
    <source>
        <strain evidence="6">KCTC 52416</strain>
    </source>
</reference>
<dbReference type="PANTHER" id="PTHR43280">
    <property type="entry name" value="ARAC-FAMILY TRANSCRIPTIONAL REGULATOR"/>
    <property type="match status" value="1"/>
</dbReference>
<protein>
    <submittedName>
        <fullName evidence="5">AraC family transcriptional regulator</fullName>
    </submittedName>
</protein>
<evidence type="ECO:0000256" key="2">
    <source>
        <dbReference type="ARBA" id="ARBA00023125"/>
    </source>
</evidence>
<dbReference type="SMART" id="SM00342">
    <property type="entry name" value="HTH_ARAC"/>
    <property type="match status" value="1"/>
</dbReference>
<dbReference type="InterPro" id="IPR018060">
    <property type="entry name" value="HTH_AraC"/>
</dbReference>
<dbReference type="PROSITE" id="PS01124">
    <property type="entry name" value="HTH_ARAC_FAMILY_2"/>
    <property type="match status" value="1"/>
</dbReference>